<dbReference type="Proteomes" id="UP001519332">
    <property type="component" value="Unassembled WGS sequence"/>
</dbReference>
<dbReference type="InterPro" id="IPR011195">
    <property type="entry name" value="UCP010256"/>
</dbReference>
<dbReference type="SUPFAM" id="SSF53300">
    <property type="entry name" value="vWA-like"/>
    <property type="match status" value="1"/>
</dbReference>
<dbReference type="Pfam" id="PF05762">
    <property type="entry name" value="VWA_CoxE"/>
    <property type="match status" value="1"/>
</dbReference>
<gene>
    <name evidence="1" type="ORF">JOF56_000584</name>
</gene>
<dbReference type="PANTHER" id="PTHR39338:SF5">
    <property type="entry name" value="BLR6139 PROTEIN"/>
    <property type="match status" value="1"/>
</dbReference>
<comment type="caution">
    <text evidence="1">The sequence shown here is derived from an EMBL/GenBank/DDBJ whole genome shotgun (WGS) entry which is preliminary data.</text>
</comment>
<name>A0ABS4T8E8_9PSEU</name>
<organism evidence="1 2">
    <name type="scientific">Kibdelosporangium banguiense</name>
    <dbReference type="NCBI Taxonomy" id="1365924"/>
    <lineage>
        <taxon>Bacteria</taxon>
        <taxon>Bacillati</taxon>
        <taxon>Actinomycetota</taxon>
        <taxon>Actinomycetes</taxon>
        <taxon>Pseudonocardiales</taxon>
        <taxon>Pseudonocardiaceae</taxon>
        <taxon>Kibdelosporangium</taxon>
    </lineage>
</organism>
<keyword evidence="2" id="KW-1185">Reference proteome</keyword>
<sequence>MSVPERLVSFVEALREHSILTGPGETIDAARVLAVLGMDQREQVREGLAAALLRRSGQRAVFDQVFDLYFPSAVGGPETEPQDLEQLREQLAQALATGTARDQQALAQLAVDAFGRFGEGGRGAGGGWSAYQTLQRLRPETLLVRILAALQATDDPGFLADVRRDEVRRQIAGFRAMVETEARRRTAELRGRETVSRNAVAPPADRVDFLTAGRSQLADMRRAIYPLSRKLATRLAARRRRARRGEIDVRRTLRRSMNTGGIPIKPVFRHRRPSRPELVLLCDMSGSVAGFANFTLLLTQALRDQFSKVRAFAFVETTDEVTHLVKAGAEDPAGLAARIHQEARLTRWDGHSDYTHALQVFVDEWLDAVGPKTSVLILGDARNNGGDPNLAALRKIIGNARRAYWLNPEPERLWSTGDSVAHDYARVIEMHECRTVHQLSELITRLLPV</sequence>
<protein>
    <submittedName>
        <fullName evidence="1">Uncharacterized protein with von Willebrand factor type A (VWA) domain</fullName>
    </submittedName>
</protein>
<dbReference type="PANTHER" id="PTHR39338">
    <property type="entry name" value="BLL5662 PROTEIN-RELATED"/>
    <property type="match status" value="1"/>
</dbReference>
<evidence type="ECO:0000313" key="1">
    <source>
        <dbReference type="EMBL" id="MBP2320199.1"/>
    </source>
</evidence>
<reference evidence="1 2" key="1">
    <citation type="submission" date="2021-03" db="EMBL/GenBank/DDBJ databases">
        <title>Sequencing the genomes of 1000 actinobacteria strains.</title>
        <authorList>
            <person name="Klenk H.-P."/>
        </authorList>
    </citation>
    <scope>NUCLEOTIDE SEQUENCE [LARGE SCALE GENOMIC DNA]</scope>
    <source>
        <strain evidence="1 2">DSM 46670</strain>
    </source>
</reference>
<accession>A0ABS4T8E8</accession>
<dbReference type="RefSeq" id="WP_209634103.1">
    <property type="nucleotide sequence ID" value="NZ_JAGINW010000001.1"/>
</dbReference>
<dbReference type="InterPro" id="IPR036465">
    <property type="entry name" value="vWFA_dom_sf"/>
</dbReference>
<proteinExistence type="predicted"/>
<dbReference type="InterPro" id="IPR008912">
    <property type="entry name" value="Uncharacterised_CoxE"/>
</dbReference>
<dbReference type="EMBL" id="JAGINW010000001">
    <property type="protein sequence ID" value="MBP2320199.1"/>
    <property type="molecule type" value="Genomic_DNA"/>
</dbReference>
<evidence type="ECO:0000313" key="2">
    <source>
        <dbReference type="Proteomes" id="UP001519332"/>
    </source>
</evidence>
<dbReference type="PIRSF" id="PIRSF010256">
    <property type="entry name" value="CoxE_vWa"/>
    <property type="match status" value="1"/>
</dbReference>